<proteinExistence type="predicted"/>
<keyword evidence="1" id="KW-1015">Disulfide bond</keyword>
<comment type="caution">
    <text evidence="3">The sequence shown here is derived from an EMBL/GenBank/DDBJ whole genome shotgun (WGS) entry which is preliminary data.</text>
</comment>
<evidence type="ECO:0000313" key="3">
    <source>
        <dbReference type="EMBL" id="KAK4473462.1"/>
    </source>
</evidence>
<reference evidence="3" key="1">
    <citation type="submission" date="2022-04" db="EMBL/GenBank/DDBJ databases">
        <authorList>
            <person name="Xu L."/>
            <person name="Lv Z."/>
        </authorList>
    </citation>
    <scope>NUCLEOTIDE SEQUENCE</scope>
    <source>
        <strain evidence="3">LV_2022a</strain>
    </source>
</reference>
<reference evidence="3" key="2">
    <citation type="journal article" date="2023" name="Infect Dis Poverty">
        <title>Chromosome-scale genome of the human blood fluke Schistosoma mekongi and its implications for public health.</title>
        <authorList>
            <person name="Zhou M."/>
            <person name="Xu L."/>
            <person name="Xu D."/>
            <person name="Chen W."/>
            <person name="Khan J."/>
            <person name="Hu Y."/>
            <person name="Huang H."/>
            <person name="Wei H."/>
            <person name="Zhang Y."/>
            <person name="Chusongsang P."/>
            <person name="Tanasarnprasert K."/>
            <person name="Hu X."/>
            <person name="Limpanont Y."/>
            <person name="Lv Z."/>
        </authorList>
    </citation>
    <scope>NUCLEOTIDE SEQUENCE</scope>
    <source>
        <strain evidence="3">LV_2022a</strain>
    </source>
</reference>
<keyword evidence="2" id="KW-0472">Membrane</keyword>
<dbReference type="EMBL" id="JALJAT010000002">
    <property type="protein sequence ID" value="KAK4473462.1"/>
    <property type="molecule type" value="Genomic_DNA"/>
</dbReference>
<keyword evidence="4" id="KW-1185">Reference proteome</keyword>
<dbReference type="Gene3D" id="4.10.400.10">
    <property type="entry name" value="Low-density Lipoprotein Receptor"/>
    <property type="match status" value="1"/>
</dbReference>
<protein>
    <submittedName>
        <fullName evidence="3">Uncharacterized protein</fullName>
    </submittedName>
</protein>
<sequence length="494" mass="55565">MVFAHRAPYVRRARVPRNNRRRSKDPQMLQQVILLCSFVVLYFTTFHSSKLPIEDGSENFVGAPVMQDSCPSVEKKHLSLGITISPTTSHLSCTYNFVTPMSEIINSTDNIFSVMSSSDLQYSYEVLPYDYSANVSIVNYSDLNVVPDLSVWNDRSVLILAVHRLNFSAAPTCSEVYICAIPNTVDKGTQCHIGLGEVSGSCREIEGAHFFMFPLAVGLRISVTNVGEFHDRHDNSISMIVTSGYRLPPGVFTCPSGFFACEAFNTINERRNSPLKWSYRICLPLKLWCDNVLNCPISGSDEKNCSTTPPIHFPHINSQIVEEYKMLSSVLNQFENNISLLQLAGYRKISEAPTITLFASVNIFWLSFVLLFVIILTVVMTVLLYKCKLLKRRGQGSSVEVTEGDYPADSDSSNVDALKNPIDNNIYSETIYRQDQLCSEENRNSSFRNIDNTNSSNNSNYYTFLPSDVQNLNAYLNSLGNQEITPLISRRQIQ</sequence>
<accession>A0AAE1ZGM9</accession>
<evidence type="ECO:0000256" key="1">
    <source>
        <dbReference type="ARBA" id="ARBA00023157"/>
    </source>
</evidence>
<dbReference type="SMART" id="SM00192">
    <property type="entry name" value="LDLa"/>
    <property type="match status" value="1"/>
</dbReference>
<keyword evidence="2" id="KW-0812">Transmembrane</keyword>
<dbReference type="CDD" id="cd00112">
    <property type="entry name" value="LDLa"/>
    <property type="match status" value="1"/>
</dbReference>
<dbReference type="InterPro" id="IPR002172">
    <property type="entry name" value="LDrepeatLR_classA_rpt"/>
</dbReference>
<evidence type="ECO:0000256" key="2">
    <source>
        <dbReference type="SAM" id="Phobius"/>
    </source>
</evidence>
<dbReference type="Proteomes" id="UP001292079">
    <property type="component" value="Unassembled WGS sequence"/>
</dbReference>
<gene>
    <name evidence="3" type="ORF">MN116_002829</name>
</gene>
<name>A0AAE1ZGM9_SCHME</name>
<feature type="transmembrane region" description="Helical" evidence="2">
    <location>
        <begin position="363"/>
        <end position="385"/>
    </location>
</feature>
<keyword evidence="2" id="KW-1133">Transmembrane helix</keyword>
<evidence type="ECO:0000313" key="4">
    <source>
        <dbReference type="Proteomes" id="UP001292079"/>
    </source>
</evidence>
<dbReference type="AlphaFoldDB" id="A0AAE1ZGM9"/>
<organism evidence="3 4">
    <name type="scientific">Schistosoma mekongi</name>
    <name type="common">Parasitic worm</name>
    <dbReference type="NCBI Taxonomy" id="38744"/>
    <lineage>
        <taxon>Eukaryota</taxon>
        <taxon>Metazoa</taxon>
        <taxon>Spiralia</taxon>
        <taxon>Lophotrochozoa</taxon>
        <taxon>Platyhelminthes</taxon>
        <taxon>Trematoda</taxon>
        <taxon>Digenea</taxon>
        <taxon>Strigeidida</taxon>
        <taxon>Schistosomatoidea</taxon>
        <taxon>Schistosomatidae</taxon>
        <taxon>Schistosoma</taxon>
    </lineage>
</organism>
<dbReference type="InterPro" id="IPR036055">
    <property type="entry name" value="LDL_receptor-like_sf"/>
</dbReference>